<reference evidence="1 2" key="1">
    <citation type="submission" date="2020-07" db="EMBL/GenBank/DDBJ databases">
        <title>Telomere length de novo assembly of all 7 chromosomes of the fungus, Metarhizium brunneum, using a novel assembly pipeline.</title>
        <authorList>
            <person name="Saud z."/>
            <person name="Kortsinoglou A."/>
            <person name="Kouvelis V.N."/>
            <person name="Butt T.M."/>
        </authorList>
    </citation>
    <scope>NUCLEOTIDE SEQUENCE [LARGE SCALE GENOMIC DNA]</scope>
    <source>
        <strain evidence="1 2">4556</strain>
    </source>
</reference>
<organism evidence="1 2">
    <name type="scientific">Metarhizium brunneum</name>
    <dbReference type="NCBI Taxonomy" id="500148"/>
    <lineage>
        <taxon>Eukaryota</taxon>
        <taxon>Fungi</taxon>
        <taxon>Dikarya</taxon>
        <taxon>Ascomycota</taxon>
        <taxon>Pezizomycotina</taxon>
        <taxon>Sordariomycetes</taxon>
        <taxon>Hypocreomycetidae</taxon>
        <taxon>Hypocreales</taxon>
        <taxon>Clavicipitaceae</taxon>
        <taxon>Metarhizium</taxon>
    </lineage>
</organism>
<dbReference type="OrthoDB" id="4869496at2759"/>
<sequence>MRPFYIIPLVFPALGLANKAEDNSAAVLFGNDYEFSVARGPCVNLKKGQPTFHEIKVTGHDVCTVYANLKCDTEVREFRAGVHEITNVVFKSIKCSTSEEL</sequence>
<protein>
    <submittedName>
        <fullName evidence="1">Uncharacterized protein</fullName>
    </submittedName>
</protein>
<dbReference type="AlphaFoldDB" id="A0A7D5V0L0"/>
<dbReference type="EMBL" id="CP058935">
    <property type="protein sequence ID" value="QLI70599.1"/>
    <property type="molecule type" value="Genomic_DNA"/>
</dbReference>
<evidence type="ECO:0000313" key="2">
    <source>
        <dbReference type="Proteomes" id="UP000510686"/>
    </source>
</evidence>
<name>A0A7D5V0L0_9HYPO</name>
<proteinExistence type="predicted"/>
<dbReference type="GeneID" id="90967963"/>
<evidence type="ECO:0000313" key="1">
    <source>
        <dbReference type="EMBL" id="QLI70599.1"/>
    </source>
</evidence>
<dbReference type="RefSeq" id="XP_065987055.1">
    <property type="nucleotide sequence ID" value="XM_066131024.1"/>
</dbReference>
<accession>A0A7D5V0L0</accession>
<gene>
    <name evidence="1" type="ORF">G6M90_00g074920</name>
</gene>
<dbReference type="KEGG" id="mbrn:90967963"/>
<dbReference type="Proteomes" id="UP000510686">
    <property type="component" value="Chromosome 4"/>
</dbReference>
<keyword evidence="2" id="KW-1185">Reference proteome</keyword>